<dbReference type="InterPro" id="IPR041577">
    <property type="entry name" value="RT_RNaseH_2"/>
</dbReference>
<name>A0A9W7J4D7_HIBTR</name>
<dbReference type="InterPro" id="IPR000477">
    <property type="entry name" value="RT_dom"/>
</dbReference>
<evidence type="ECO:0000313" key="2">
    <source>
        <dbReference type="EMBL" id="GMJ07741.1"/>
    </source>
</evidence>
<dbReference type="InterPro" id="IPR051320">
    <property type="entry name" value="Viral_Replic_Matur_Polypro"/>
</dbReference>
<accession>A0A9W7J4D7</accession>
<dbReference type="InterPro" id="IPR043502">
    <property type="entry name" value="DNA/RNA_pol_sf"/>
</dbReference>
<dbReference type="PROSITE" id="PS50878">
    <property type="entry name" value="RT_POL"/>
    <property type="match status" value="1"/>
</dbReference>
<organism evidence="2 3">
    <name type="scientific">Hibiscus trionum</name>
    <name type="common">Flower of an hour</name>
    <dbReference type="NCBI Taxonomy" id="183268"/>
    <lineage>
        <taxon>Eukaryota</taxon>
        <taxon>Viridiplantae</taxon>
        <taxon>Streptophyta</taxon>
        <taxon>Embryophyta</taxon>
        <taxon>Tracheophyta</taxon>
        <taxon>Spermatophyta</taxon>
        <taxon>Magnoliopsida</taxon>
        <taxon>eudicotyledons</taxon>
        <taxon>Gunneridae</taxon>
        <taxon>Pentapetalae</taxon>
        <taxon>rosids</taxon>
        <taxon>malvids</taxon>
        <taxon>Malvales</taxon>
        <taxon>Malvaceae</taxon>
        <taxon>Malvoideae</taxon>
        <taxon>Hibiscus</taxon>
    </lineage>
</organism>
<dbReference type="Pfam" id="PF17919">
    <property type="entry name" value="RT_RNaseH_2"/>
    <property type="match status" value="1"/>
</dbReference>
<gene>
    <name evidence="2" type="ORF">HRI_004443300</name>
</gene>
<dbReference type="PANTHER" id="PTHR33064">
    <property type="entry name" value="POL PROTEIN"/>
    <property type="match status" value="1"/>
</dbReference>
<dbReference type="Pfam" id="PF00078">
    <property type="entry name" value="RVT_1"/>
    <property type="match status" value="1"/>
</dbReference>
<evidence type="ECO:0000313" key="3">
    <source>
        <dbReference type="Proteomes" id="UP001165190"/>
    </source>
</evidence>
<comment type="caution">
    <text evidence="2">The sequence shown here is derived from an EMBL/GenBank/DDBJ whole genome shotgun (WGS) entry which is preliminary data.</text>
</comment>
<dbReference type="OrthoDB" id="1002013at2759"/>
<dbReference type="Proteomes" id="UP001165190">
    <property type="component" value="Unassembled WGS sequence"/>
</dbReference>
<keyword evidence="3" id="KW-1185">Reference proteome</keyword>
<reference evidence="2" key="1">
    <citation type="submission" date="2023-05" db="EMBL/GenBank/DDBJ databases">
        <title>Genome and transcriptome analyses reveal genes involved in the formation of fine ridges on petal epidermal cells in Hibiscus trionum.</title>
        <authorList>
            <person name="Koshimizu S."/>
            <person name="Masuda S."/>
            <person name="Ishii T."/>
            <person name="Shirasu K."/>
            <person name="Hoshino A."/>
            <person name="Arita M."/>
        </authorList>
    </citation>
    <scope>NUCLEOTIDE SEQUENCE</scope>
    <source>
        <strain evidence="2">Hamamatsu line</strain>
    </source>
</reference>
<dbReference type="EMBL" id="BSYR01000048">
    <property type="protein sequence ID" value="GMJ07741.1"/>
    <property type="molecule type" value="Genomic_DNA"/>
</dbReference>
<feature type="domain" description="Reverse transcriptase" evidence="1">
    <location>
        <begin position="1"/>
        <end position="82"/>
    </location>
</feature>
<sequence length="205" mass="23254">MPFGLTNAHATFQSLMNQVFEPFLGKFVLVFFDDILVYSPTWQSHLAHLRTVLEVLKDHQLFSKLSKCFFGQEQVEYLGYIISAQGVATDYSKIAAMKEWPLPHKLKSLRGFLGLTYYYRKFIKILGEISRPLIQMLKKGNFEWTPESTATFDRLKEAMCNAPVLALPDFSKTFCLETDASSRGIGVVLTQEGRPLAYLSKALGP</sequence>
<protein>
    <recommendedName>
        <fullName evidence="1">Reverse transcriptase domain-containing protein</fullName>
    </recommendedName>
</protein>
<dbReference type="PANTHER" id="PTHR33064:SF37">
    <property type="entry name" value="RIBONUCLEASE H"/>
    <property type="match status" value="1"/>
</dbReference>
<dbReference type="Gene3D" id="3.30.70.270">
    <property type="match status" value="2"/>
</dbReference>
<dbReference type="FunFam" id="3.30.70.270:FF:000003">
    <property type="entry name" value="Transposon Ty3-G Gag-Pol polyprotein"/>
    <property type="match status" value="1"/>
</dbReference>
<dbReference type="SUPFAM" id="SSF56672">
    <property type="entry name" value="DNA/RNA polymerases"/>
    <property type="match status" value="1"/>
</dbReference>
<evidence type="ECO:0000259" key="1">
    <source>
        <dbReference type="PROSITE" id="PS50878"/>
    </source>
</evidence>
<dbReference type="FunFam" id="3.30.70.270:FF:000020">
    <property type="entry name" value="Transposon Tf2-6 polyprotein-like Protein"/>
    <property type="match status" value="1"/>
</dbReference>
<dbReference type="InterPro" id="IPR043128">
    <property type="entry name" value="Rev_trsase/Diguanyl_cyclase"/>
</dbReference>
<dbReference type="CDD" id="cd01647">
    <property type="entry name" value="RT_LTR"/>
    <property type="match status" value="1"/>
</dbReference>
<dbReference type="AlphaFoldDB" id="A0A9W7J4D7"/>
<proteinExistence type="predicted"/>